<proteinExistence type="predicted"/>
<gene>
    <name evidence="1" type="ORF">SPARVUS_LOCUS8571571</name>
</gene>
<feature type="non-terminal residue" evidence="1">
    <location>
        <position position="61"/>
    </location>
</feature>
<comment type="caution">
    <text evidence="1">The sequence shown here is derived from an EMBL/GenBank/DDBJ whole genome shotgun (WGS) entry which is preliminary data.</text>
</comment>
<accession>A0ABN9DVM6</accession>
<evidence type="ECO:0000313" key="1">
    <source>
        <dbReference type="EMBL" id="CAI9576701.1"/>
    </source>
</evidence>
<dbReference type="EMBL" id="CATNWA010014855">
    <property type="protein sequence ID" value="CAI9576701.1"/>
    <property type="molecule type" value="Genomic_DNA"/>
</dbReference>
<organism evidence="1 2">
    <name type="scientific">Staurois parvus</name>
    <dbReference type="NCBI Taxonomy" id="386267"/>
    <lineage>
        <taxon>Eukaryota</taxon>
        <taxon>Metazoa</taxon>
        <taxon>Chordata</taxon>
        <taxon>Craniata</taxon>
        <taxon>Vertebrata</taxon>
        <taxon>Euteleostomi</taxon>
        <taxon>Amphibia</taxon>
        <taxon>Batrachia</taxon>
        <taxon>Anura</taxon>
        <taxon>Neobatrachia</taxon>
        <taxon>Ranoidea</taxon>
        <taxon>Ranidae</taxon>
        <taxon>Staurois</taxon>
    </lineage>
</organism>
<dbReference type="Proteomes" id="UP001162483">
    <property type="component" value="Unassembled WGS sequence"/>
</dbReference>
<reference evidence="1" key="1">
    <citation type="submission" date="2023-05" db="EMBL/GenBank/DDBJ databases">
        <authorList>
            <person name="Stuckert A."/>
        </authorList>
    </citation>
    <scope>NUCLEOTIDE SEQUENCE</scope>
</reference>
<keyword evidence="2" id="KW-1185">Reference proteome</keyword>
<evidence type="ECO:0000313" key="2">
    <source>
        <dbReference type="Proteomes" id="UP001162483"/>
    </source>
</evidence>
<protein>
    <submittedName>
        <fullName evidence="1">Uncharacterized protein</fullName>
    </submittedName>
</protein>
<name>A0ABN9DVM6_9NEOB</name>
<sequence length="61" mass="6779">MDGLIAEVATYHGTTLYFTELLRATHSLTNVCRSILYAYSILQKPVAMEVTETPESNDLEG</sequence>